<keyword evidence="4 7" id="KW-0175">Coiled coil</keyword>
<evidence type="ECO:0000256" key="7">
    <source>
        <dbReference type="SAM" id="Coils"/>
    </source>
</evidence>
<dbReference type="GO" id="GO:0005524">
    <property type="term" value="F:ATP binding"/>
    <property type="evidence" value="ECO:0007669"/>
    <property type="project" value="UniProtKB-KW"/>
</dbReference>
<dbReference type="GO" id="GO:0005737">
    <property type="term" value="C:cytoplasm"/>
    <property type="evidence" value="ECO:0007669"/>
    <property type="project" value="UniProtKB-ARBA"/>
</dbReference>
<protein>
    <submittedName>
        <fullName evidence="9">Myosin-7B</fullName>
    </submittedName>
</protein>
<dbReference type="SUPFAM" id="SSF90257">
    <property type="entry name" value="Myosin rod fragments"/>
    <property type="match status" value="1"/>
</dbReference>
<dbReference type="PROSITE" id="PS51456">
    <property type="entry name" value="MYOSIN_MOTOR"/>
    <property type="match status" value="1"/>
</dbReference>
<dbReference type="Gene3D" id="4.10.270.10">
    <property type="entry name" value="Myosin, subunit A"/>
    <property type="match status" value="1"/>
</dbReference>
<dbReference type="InterPro" id="IPR008989">
    <property type="entry name" value="Myosin_S1_N"/>
</dbReference>
<evidence type="ECO:0000313" key="10">
    <source>
        <dbReference type="Proteomes" id="UP001228049"/>
    </source>
</evidence>
<evidence type="ECO:0000256" key="2">
    <source>
        <dbReference type="ARBA" id="ARBA00022741"/>
    </source>
</evidence>
<gene>
    <name evidence="9" type="ORF">KUDE01_018563</name>
</gene>
<feature type="domain" description="Myosin motor" evidence="8">
    <location>
        <begin position="100"/>
        <end position="347"/>
    </location>
</feature>
<keyword evidence="3" id="KW-0067">ATP-binding</keyword>
<keyword evidence="10" id="KW-1185">Reference proteome</keyword>
<dbReference type="SMART" id="SM00242">
    <property type="entry name" value="MYSc"/>
    <property type="match status" value="1"/>
</dbReference>
<dbReference type="SUPFAM" id="SSF50084">
    <property type="entry name" value="Myosin S1 fragment, N-terminal domain"/>
    <property type="match status" value="1"/>
</dbReference>
<dbReference type="PANTHER" id="PTHR13140">
    <property type="entry name" value="MYOSIN"/>
    <property type="match status" value="1"/>
</dbReference>
<dbReference type="Pfam" id="PF02736">
    <property type="entry name" value="Myosin_N"/>
    <property type="match status" value="1"/>
</dbReference>
<evidence type="ECO:0000256" key="5">
    <source>
        <dbReference type="ARBA" id="ARBA00023203"/>
    </source>
</evidence>
<dbReference type="GO" id="GO:0007015">
    <property type="term" value="P:actin filament organization"/>
    <property type="evidence" value="ECO:0007669"/>
    <property type="project" value="TreeGrafter"/>
</dbReference>
<comment type="similarity">
    <text evidence="1 6">Belongs to the TRAFAC class myosin-kinesin ATPase superfamily. Myosin family.</text>
</comment>
<evidence type="ECO:0000256" key="3">
    <source>
        <dbReference type="ARBA" id="ARBA00022840"/>
    </source>
</evidence>
<evidence type="ECO:0000256" key="6">
    <source>
        <dbReference type="PROSITE-ProRule" id="PRU00782"/>
    </source>
</evidence>
<dbReference type="PANTHER" id="PTHR13140:SF857">
    <property type="entry name" value="MYOSIN-11"/>
    <property type="match status" value="1"/>
</dbReference>
<dbReference type="GO" id="GO:0016459">
    <property type="term" value="C:myosin complex"/>
    <property type="evidence" value="ECO:0007669"/>
    <property type="project" value="UniProtKB-KW"/>
</dbReference>
<dbReference type="Gene3D" id="1.20.58.530">
    <property type="match status" value="1"/>
</dbReference>
<organism evidence="9 10">
    <name type="scientific">Dissostichus eleginoides</name>
    <name type="common">Patagonian toothfish</name>
    <name type="synonym">Dissostichus amissus</name>
    <dbReference type="NCBI Taxonomy" id="100907"/>
    <lineage>
        <taxon>Eukaryota</taxon>
        <taxon>Metazoa</taxon>
        <taxon>Chordata</taxon>
        <taxon>Craniata</taxon>
        <taxon>Vertebrata</taxon>
        <taxon>Euteleostomi</taxon>
        <taxon>Actinopterygii</taxon>
        <taxon>Neopterygii</taxon>
        <taxon>Teleostei</taxon>
        <taxon>Neoteleostei</taxon>
        <taxon>Acanthomorphata</taxon>
        <taxon>Eupercaria</taxon>
        <taxon>Perciformes</taxon>
        <taxon>Notothenioidei</taxon>
        <taxon>Nototheniidae</taxon>
        <taxon>Dissostichus</taxon>
    </lineage>
</organism>
<keyword evidence="6" id="KW-0518">Myosin</keyword>
<dbReference type="EMBL" id="JASDAP010000008">
    <property type="protein sequence ID" value="KAK1899041.1"/>
    <property type="molecule type" value="Genomic_DNA"/>
</dbReference>
<evidence type="ECO:0000313" key="9">
    <source>
        <dbReference type="EMBL" id="KAK1899041.1"/>
    </source>
</evidence>
<reference evidence="9" key="1">
    <citation type="submission" date="2023-04" db="EMBL/GenBank/DDBJ databases">
        <title>Chromosome-level genome of Chaenocephalus aceratus.</title>
        <authorList>
            <person name="Park H."/>
        </authorList>
    </citation>
    <scope>NUCLEOTIDE SEQUENCE</scope>
    <source>
        <strain evidence="9">DE</strain>
        <tissue evidence="9">Muscle</tissue>
    </source>
</reference>
<evidence type="ECO:0000259" key="8">
    <source>
        <dbReference type="PROSITE" id="PS51456"/>
    </source>
</evidence>
<feature type="coiled-coil region" evidence="7">
    <location>
        <begin position="287"/>
        <end position="321"/>
    </location>
</feature>
<comment type="caution">
    <text evidence="9">The sequence shown here is derived from an EMBL/GenBank/DDBJ whole genome shotgun (WGS) entry which is preliminary data.</text>
</comment>
<dbReference type="AlphaFoldDB" id="A0AAD9CE38"/>
<dbReference type="InterPro" id="IPR001609">
    <property type="entry name" value="Myosin_head_motor_dom-like"/>
</dbReference>
<dbReference type="GO" id="GO:0051015">
    <property type="term" value="F:actin filament binding"/>
    <property type="evidence" value="ECO:0007669"/>
    <property type="project" value="InterPro"/>
</dbReference>
<dbReference type="Gene3D" id="1.20.5.340">
    <property type="match status" value="1"/>
</dbReference>
<dbReference type="InterPro" id="IPR027417">
    <property type="entry name" value="P-loop_NTPase"/>
</dbReference>
<dbReference type="GO" id="GO:0016020">
    <property type="term" value="C:membrane"/>
    <property type="evidence" value="ECO:0007669"/>
    <property type="project" value="TreeGrafter"/>
</dbReference>
<accession>A0AAD9CE38</accession>
<dbReference type="InterPro" id="IPR004009">
    <property type="entry name" value="SH3_Myosin"/>
</dbReference>
<proteinExistence type="inferred from homology"/>
<keyword evidence="6" id="KW-0505">Motor protein</keyword>
<dbReference type="Pfam" id="PF00063">
    <property type="entry name" value="Myosin_head"/>
    <property type="match status" value="1"/>
</dbReference>
<comment type="caution">
    <text evidence="6">Lacks conserved residue(s) required for the propagation of feature annotation.</text>
</comment>
<keyword evidence="5 6" id="KW-0009">Actin-binding</keyword>
<evidence type="ECO:0000256" key="4">
    <source>
        <dbReference type="ARBA" id="ARBA00023054"/>
    </source>
</evidence>
<name>A0AAD9CE38_DISEL</name>
<sequence length="347" mass="39931">MSRFLDLAEFGEAALYLRLTNLEHLAAKAQAYDGTKRSWLPDDVEAYVEVEIKELNGDKTTVETKDGRVNMLLVTTNAHDYHFCSQGVTTVEGIDDGEELKLTDPMGILSILEEECMFPKATDNSFKTKLYDNHLGKSPNFLRPRPDKKRKYECHFEVVHYAGVVAYNITGWLDKNRDPLNETVVTLFMKSSHKLMAGLFADYISSDMAGEPNAEGKHKKRRAASFQTVSQLNKAMARGKLMRMAREKMMIERDAVLVIQFNLRAFFSVRTWPWMMLFYKLRPMLRSAQVEKELAVLKEAYNKLKEAFDRSEIKRVEAEERQVILVLEKDDLSLQLQAVSNTEIKRI</sequence>
<evidence type="ECO:0000256" key="1">
    <source>
        <dbReference type="ARBA" id="ARBA00008314"/>
    </source>
</evidence>
<keyword evidence="2" id="KW-0547">Nucleotide-binding</keyword>
<dbReference type="Gene3D" id="2.30.30.360">
    <property type="entry name" value="Myosin S1 fragment, N-terminal"/>
    <property type="match status" value="1"/>
</dbReference>
<dbReference type="Proteomes" id="UP001228049">
    <property type="component" value="Unassembled WGS sequence"/>
</dbReference>
<dbReference type="SUPFAM" id="SSF52540">
    <property type="entry name" value="P-loop containing nucleoside triphosphate hydrolases"/>
    <property type="match status" value="1"/>
</dbReference>
<dbReference type="GO" id="GO:0000146">
    <property type="term" value="F:microfilament motor activity"/>
    <property type="evidence" value="ECO:0007669"/>
    <property type="project" value="TreeGrafter"/>
</dbReference>